<dbReference type="Proteomes" id="UP000887563">
    <property type="component" value="Unplaced"/>
</dbReference>
<evidence type="ECO:0000313" key="3">
    <source>
        <dbReference type="WBParaSite" id="Minc3s04553g36522"/>
    </source>
</evidence>
<accession>A0A914NAM4</accession>
<dbReference type="WBParaSite" id="Minc3s04553g36522">
    <property type="protein sequence ID" value="Minc3s04553g36522"/>
    <property type="gene ID" value="Minc3s04553g36522"/>
</dbReference>
<dbReference type="Gene3D" id="3.80.10.10">
    <property type="entry name" value="Ribonuclease Inhibitor"/>
    <property type="match status" value="2"/>
</dbReference>
<dbReference type="PANTHER" id="PTHR20933:SF4">
    <property type="entry name" value="F-BOX INVOLVED IN POLYQ PATHOGENESIS, ISOFORM A"/>
    <property type="match status" value="1"/>
</dbReference>
<dbReference type="InterPro" id="IPR001810">
    <property type="entry name" value="F-box_dom"/>
</dbReference>
<dbReference type="SUPFAM" id="SSF81383">
    <property type="entry name" value="F-box domain"/>
    <property type="match status" value="1"/>
</dbReference>
<name>A0A914NAM4_MELIC</name>
<dbReference type="InterPro" id="IPR036047">
    <property type="entry name" value="F-box-like_dom_sf"/>
</dbReference>
<dbReference type="Pfam" id="PF12937">
    <property type="entry name" value="F-box-like"/>
    <property type="match status" value="1"/>
</dbReference>
<proteinExistence type="predicted"/>
<sequence length="617" mass="70657">MAISTQDLFEMSKRLTVRLSNAESDEIRSRIQKRRGRGGGGGNVILENGENENWTATNTATNEGGGGGYVAGGGWIRAGAVDIMPEECIDKLPDRVLHLIFSYLPTKQMLNASRVCRRWKAIIESPGLWTNISFRVAHGGIQVTNLEHFTQLIPIRFTELRSCELATDLITPNILHEISNRCPKLQYLTLDFSTAMQLHDFNDLQSFPSRLRSLTICLSENIFLEGFLRKVYTFISSVEILHIIGTYEKVEDEEEEVYETVNLWGQCNSTIFNDLQSFPSRLRSLTICLSENIFLEGTYEKVEDEEEEVYETVNVFKLKQYLPNLTVVNLWGVPFITDDHVDALSSNCARLQCLCINYCTKVTGACLRLVLQRCKRLTTLLLAYTTLDDSIIQQLEWEKTRIEELDIRATELSAETLISLLTRLPYLRWLDASWLENFTDQVLDRFMESNTINNIEYLSLDTCDSLSEFALTDLVARFGHQLKALNLGGHGKLLEYFWMNSITRLNNVCVLVMGVTAKIHIDQFIDCIAQNCPSLTRLEIRWDDGTLRFSDKSSKFIDVLRMKCPKLHSIVLSDGQYYELVRSNFERADRLSVVRTTEMCRTGILQCSKFYNQLLFN</sequence>
<keyword evidence="2" id="KW-1185">Reference proteome</keyword>
<protein>
    <submittedName>
        <fullName evidence="3">F-box domain-containing protein</fullName>
    </submittedName>
</protein>
<dbReference type="SUPFAM" id="SSF52047">
    <property type="entry name" value="RNI-like"/>
    <property type="match status" value="1"/>
</dbReference>
<evidence type="ECO:0000313" key="2">
    <source>
        <dbReference type="Proteomes" id="UP000887563"/>
    </source>
</evidence>
<dbReference type="InterPro" id="IPR032675">
    <property type="entry name" value="LRR_dom_sf"/>
</dbReference>
<feature type="domain" description="F-box" evidence="1">
    <location>
        <begin position="86"/>
        <end position="132"/>
    </location>
</feature>
<dbReference type="PANTHER" id="PTHR20933">
    <property type="entry name" value="F-BOX ONLY PROTEIN 33"/>
    <property type="match status" value="1"/>
</dbReference>
<dbReference type="SMART" id="SM00256">
    <property type="entry name" value="FBOX"/>
    <property type="match status" value="1"/>
</dbReference>
<dbReference type="AlphaFoldDB" id="A0A914NAM4"/>
<dbReference type="PROSITE" id="PS50181">
    <property type="entry name" value="FBOX"/>
    <property type="match status" value="1"/>
</dbReference>
<evidence type="ECO:0000259" key="1">
    <source>
        <dbReference type="PROSITE" id="PS50181"/>
    </source>
</evidence>
<organism evidence="2 3">
    <name type="scientific">Meloidogyne incognita</name>
    <name type="common">Southern root-knot nematode worm</name>
    <name type="synonym">Oxyuris incognita</name>
    <dbReference type="NCBI Taxonomy" id="6306"/>
    <lineage>
        <taxon>Eukaryota</taxon>
        <taxon>Metazoa</taxon>
        <taxon>Ecdysozoa</taxon>
        <taxon>Nematoda</taxon>
        <taxon>Chromadorea</taxon>
        <taxon>Rhabditida</taxon>
        <taxon>Tylenchina</taxon>
        <taxon>Tylenchomorpha</taxon>
        <taxon>Tylenchoidea</taxon>
        <taxon>Meloidogynidae</taxon>
        <taxon>Meloidogyninae</taxon>
        <taxon>Meloidogyne</taxon>
        <taxon>Meloidogyne incognita group</taxon>
    </lineage>
</organism>
<dbReference type="GO" id="GO:0031398">
    <property type="term" value="P:positive regulation of protein ubiquitination"/>
    <property type="evidence" value="ECO:0007669"/>
    <property type="project" value="TreeGrafter"/>
</dbReference>
<reference evidence="3" key="1">
    <citation type="submission" date="2022-11" db="UniProtKB">
        <authorList>
            <consortium name="WormBaseParasite"/>
        </authorList>
    </citation>
    <scope>IDENTIFICATION</scope>
</reference>